<dbReference type="VGNC" id="VGNC:70484">
    <property type="gene designation" value="CACNG7"/>
</dbReference>
<reference evidence="7" key="1">
    <citation type="journal article" date="2007" name="Science">
        <title>Evolutionary and biomedical insights from the rhesus macaque genome.</title>
        <authorList>
            <person name="Gibbs R.A."/>
            <person name="Rogers J."/>
            <person name="Katze M.G."/>
            <person name="Bumgarner R."/>
            <person name="Weinstock G.M."/>
            <person name="Mardis E.R."/>
            <person name="Remington K.A."/>
            <person name="Strausberg R.L."/>
            <person name="Venter J.C."/>
            <person name="Wilson R.K."/>
            <person name="Batzer M.A."/>
            <person name="Bustamante C.D."/>
            <person name="Eichler E.E."/>
            <person name="Hahn M.W."/>
            <person name="Hardison R.C."/>
            <person name="Makova K.D."/>
            <person name="Miller W."/>
            <person name="Milosavljevic A."/>
            <person name="Palermo R.E."/>
            <person name="Siepel A."/>
            <person name="Sikela J.M."/>
            <person name="Attaway T."/>
            <person name="Bell S."/>
            <person name="Bernard K.E."/>
            <person name="Buhay C.J."/>
            <person name="Chandrabose M.N."/>
            <person name="Dao M."/>
            <person name="Davis C."/>
            <person name="Delehaunty K.D."/>
            <person name="Ding Y."/>
            <person name="Dinh H.H."/>
            <person name="Dugan-Rocha S."/>
            <person name="Fulton L.A."/>
            <person name="Gabisi R.A."/>
            <person name="Garner T.T."/>
            <person name="Godfrey J."/>
            <person name="Hawes A.C."/>
            <person name="Hernandez J."/>
            <person name="Hines S."/>
            <person name="Holder M."/>
            <person name="Hume J."/>
            <person name="Jhangiani S.N."/>
            <person name="Joshi V."/>
            <person name="Khan Z.M."/>
            <person name="Kirkness E.F."/>
            <person name="Cree A."/>
            <person name="Fowler R.G."/>
            <person name="Lee S."/>
            <person name="Lewis L.R."/>
            <person name="Li Z."/>
            <person name="Liu Y.-S."/>
            <person name="Moore S.M."/>
            <person name="Muzny D."/>
            <person name="Nazareth L.V."/>
            <person name="Ngo D.N."/>
            <person name="Okwuonu G.O."/>
            <person name="Pai G."/>
            <person name="Parker D."/>
            <person name="Paul H.A."/>
            <person name="Pfannkoch C."/>
            <person name="Pohl C.S."/>
            <person name="Rogers Y.-H.C."/>
            <person name="Ruiz S.J."/>
            <person name="Sabo A."/>
            <person name="Santibanez J."/>
            <person name="Schneider B.W."/>
            <person name="Smith S.M."/>
            <person name="Sodergren E."/>
            <person name="Svatek A.F."/>
            <person name="Utterback T.R."/>
            <person name="Vattathil S."/>
            <person name="Warren W."/>
            <person name="White C.S."/>
            <person name="Chinwalla A.T."/>
            <person name="Feng Y."/>
            <person name="Halpern A.L."/>
            <person name="Hillier L.W."/>
            <person name="Huang X."/>
            <person name="Minx P."/>
            <person name="Nelson J.O."/>
            <person name="Pepin K.H."/>
            <person name="Qin X."/>
            <person name="Sutton G.G."/>
            <person name="Venter E."/>
            <person name="Walenz B.P."/>
            <person name="Wallis J.W."/>
            <person name="Worley K.C."/>
            <person name="Yang S.-P."/>
            <person name="Jones S.M."/>
            <person name="Marra M.A."/>
            <person name="Rocchi M."/>
            <person name="Schein J.E."/>
            <person name="Baertsch R."/>
            <person name="Clarke L."/>
            <person name="Csuros M."/>
            <person name="Glasscock J."/>
            <person name="Harris R.A."/>
            <person name="Havlak P."/>
            <person name="Jackson A.R."/>
            <person name="Jiang H."/>
            <person name="Liu Y."/>
            <person name="Messina D.N."/>
            <person name="Shen Y."/>
            <person name="Song H.X.-Z."/>
            <person name="Wylie T."/>
            <person name="Zhang L."/>
            <person name="Birney E."/>
            <person name="Han K."/>
            <person name="Konkel M.K."/>
            <person name="Lee J."/>
            <person name="Smit A.F.A."/>
            <person name="Ullmer B."/>
            <person name="Wang H."/>
            <person name="Xing J."/>
            <person name="Burhans R."/>
            <person name="Cheng Z."/>
            <person name="Karro J.E."/>
            <person name="Ma J."/>
            <person name="Raney B."/>
            <person name="She X."/>
            <person name="Cox M.J."/>
            <person name="Demuth J.P."/>
            <person name="Dumas L.J."/>
            <person name="Han S.-G."/>
            <person name="Hopkins J."/>
            <person name="Karimpour-Fard A."/>
            <person name="Kim Y.H."/>
            <person name="Pollack J.R."/>
            <person name="Vinar T."/>
            <person name="Addo-Quaye C."/>
            <person name="Degenhardt J."/>
            <person name="Denby A."/>
            <person name="Hubisz M.J."/>
            <person name="Indap A."/>
            <person name="Kosiol C."/>
            <person name="Lahn B.T."/>
            <person name="Lawson H.A."/>
            <person name="Marklein A."/>
            <person name="Nielsen R."/>
            <person name="Vallender E.J."/>
            <person name="Clark A.G."/>
            <person name="Ferguson B."/>
            <person name="Hernandez R.D."/>
            <person name="Hirani K."/>
            <person name="Kehrer-Sawatzki H."/>
            <person name="Kolb J."/>
            <person name="Patil S."/>
            <person name="Pu L.-L."/>
            <person name="Ren Y."/>
            <person name="Smith D.G."/>
            <person name="Wheeler D.A."/>
            <person name="Schenck I."/>
            <person name="Ball E.V."/>
            <person name="Chen R."/>
            <person name="Cooper D.N."/>
            <person name="Giardine B."/>
            <person name="Hsu F."/>
            <person name="Kent W.J."/>
            <person name="Lesk A."/>
            <person name="Nelson D.L."/>
            <person name="O'brien W.E."/>
            <person name="Pruefer K."/>
            <person name="Stenson P.D."/>
            <person name="Wallace J.C."/>
            <person name="Ke H."/>
            <person name="Liu X.-M."/>
            <person name="Wang P."/>
            <person name="Xiang A.P."/>
            <person name="Yang F."/>
            <person name="Barber G.P."/>
            <person name="Haussler D."/>
            <person name="Karolchik D."/>
            <person name="Kern A.D."/>
            <person name="Kuhn R.M."/>
            <person name="Smith K.E."/>
            <person name="Zwieg A.S."/>
        </authorList>
    </citation>
    <scope>NUCLEOTIDE SEQUENCE [LARGE SCALE GENOMIC DNA]</scope>
    <source>
        <strain evidence="7">17573</strain>
    </source>
</reference>
<keyword evidence="7" id="KW-1185">Reference proteome</keyword>
<dbReference type="AlphaFoldDB" id="A0A5F8AEZ2"/>
<name>A0A5F8AEZ2_MACMU</name>
<comment type="subcellular location">
    <subcellularLocation>
        <location evidence="1">Membrane</location>
        <topology evidence="1">Multi-pass membrane protein</topology>
    </subcellularLocation>
</comment>
<dbReference type="Gene3D" id="1.20.140.150">
    <property type="match status" value="1"/>
</dbReference>
<dbReference type="InterPro" id="IPR008371">
    <property type="entry name" value="VDCC_g7su"/>
</dbReference>
<dbReference type="GeneID" id="720271"/>
<dbReference type="PRINTS" id="PR01795">
    <property type="entry name" value="VDCCGAMMA7"/>
</dbReference>
<gene>
    <name evidence="6 8" type="primary">CACNG7</name>
</gene>
<evidence type="ECO:0000256" key="1">
    <source>
        <dbReference type="ARBA" id="ARBA00004141"/>
    </source>
</evidence>
<reference evidence="6" key="3">
    <citation type="submission" date="2025-08" db="UniProtKB">
        <authorList>
            <consortium name="Ensembl"/>
        </authorList>
    </citation>
    <scope>IDENTIFICATION</scope>
    <source>
        <strain evidence="6">17573</strain>
    </source>
</reference>
<keyword evidence="2 5" id="KW-0812">Transmembrane</keyword>
<reference evidence="6" key="4">
    <citation type="submission" date="2025-09" db="UniProtKB">
        <authorList>
            <consortium name="Ensembl"/>
        </authorList>
    </citation>
    <scope>IDENTIFICATION</scope>
    <source>
        <strain evidence="6">17573</strain>
    </source>
</reference>
<evidence type="ECO:0000313" key="8">
    <source>
        <dbReference type="VGNC" id="VGNC:70484"/>
    </source>
</evidence>
<reference evidence="6" key="2">
    <citation type="submission" date="2019-01" db="EMBL/GenBank/DDBJ databases">
        <authorList>
            <person name="Graves T."/>
            <person name="Eichler E.E."/>
            <person name="Wilson R.K."/>
        </authorList>
    </citation>
    <scope>NUCLEOTIDE SEQUENCE [LARGE SCALE GENOMIC DNA]</scope>
    <source>
        <strain evidence="6">17573</strain>
    </source>
</reference>
<dbReference type="PANTHER" id="PTHR12107:SF12">
    <property type="entry name" value="VOLTAGE-DEPENDENT CALCIUM CHANNEL GAMMA-7 SUBUNIT"/>
    <property type="match status" value="1"/>
</dbReference>
<evidence type="ECO:0000256" key="4">
    <source>
        <dbReference type="ARBA" id="ARBA00023136"/>
    </source>
</evidence>
<dbReference type="OrthoDB" id="5917530at2759"/>
<keyword evidence="3 5" id="KW-1133">Transmembrane helix</keyword>
<dbReference type="Bgee" id="ENSMMUG00000007975">
    <property type="expression patterns" value="Expressed in primary visual cortex and 12 other cell types or tissues"/>
</dbReference>
<dbReference type="Ensembl" id="ENSMMUT00000093517.1">
    <property type="protein sequence ID" value="ENSMMUP00000075953.1"/>
    <property type="gene ID" value="ENSMMUG00000007975.4"/>
</dbReference>
<dbReference type="VEuPathDB" id="HostDB:ENSMMUG00000007975"/>
<evidence type="ECO:0000256" key="3">
    <source>
        <dbReference type="ARBA" id="ARBA00022989"/>
    </source>
</evidence>
<dbReference type="CTD" id="59284"/>
<dbReference type="FunFam" id="1.20.140.150:FF:000060">
    <property type="entry name" value="voltage-dependent calcium channel gamma-7 subunit isoform X2"/>
    <property type="match status" value="1"/>
</dbReference>
<evidence type="ECO:0000256" key="5">
    <source>
        <dbReference type="SAM" id="Phobius"/>
    </source>
</evidence>
<feature type="transmembrane region" description="Helical" evidence="5">
    <location>
        <begin position="103"/>
        <end position="121"/>
    </location>
</feature>
<dbReference type="GO" id="GO:0016020">
    <property type="term" value="C:membrane"/>
    <property type="evidence" value="ECO:0007669"/>
    <property type="project" value="UniProtKB-SubCell"/>
</dbReference>
<keyword evidence="4 5" id="KW-0472">Membrane</keyword>
<dbReference type="PANTHER" id="PTHR12107">
    <property type="entry name" value="VOLTAGE-DEPENDENT CALCIUM CHANNEL GAMMA SUBUNIT"/>
    <property type="match status" value="1"/>
</dbReference>
<proteinExistence type="predicted"/>
<dbReference type="Proteomes" id="UP000006718">
    <property type="component" value="Chromosome 19"/>
</dbReference>
<dbReference type="Pfam" id="PF13903">
    <property type="entry name" value="Claudin_2"/>
    <property type="match status" value="1"/>
</dbReference>
<dbReference type="PROSITE" id="PS51257">
    <property type="entry name" value="PROKAR_LIPOPROTEIN"/>
    <property type="match status" value="1"/>
</dbReference>
<dbReference type="GO" id="GO:0006816">
    <property type="term" value="P:calcium ion transport"/>
    <property type="evidence" value="ECO:0007669"/>
    <property type="project" value="InterPro"/>
</dbReference>
<dbReference type="GeneTree" id="ENSGT01050000244961"/>
<organism evidence="6 7">
    <name type="scientific">Macaca mulatta</name>
    <name type="common">Rhesus macaque</name>
    <dbReference type="NCBI Taxonomy" id="9544"/>
    <lineage>
        <taxon>Eukaryota</taxon>
        <taxon>Metazoa</taxon>
        <taxon>Chordata</taxon>
        <taxon>Craniata</taxon>
        <taxon>Vertebrata</taxon>
        <taxon>Euteleostomi</taxon>
        <taxon>Mammalia</taxon>
        <taxon>Eutheria</taxon>
        <taxon>Euarchontoglires</taxon>
        <taxon>Primates</taxon>
        <taxon>Haplorrhini</taxon>
        <taxon>Catarrhini</taxon>
        <taxon>Cercopithecidae</taxon>
        <taxon>Cercopithecinae</taxon>
        <taxon>Macaca</taxon>
    </lineage>
</organism>
<dbReference type="SMR" id="A0A5F8AEZ2"/>
<evidence type="ECO:0000313" key="7">
    <source>
        <dbReference type="Proteomes" id="UP000006718"/>
    </source>
</evidence>
<accession>A0A5F8AEZ2</accession>
<dbReference type="InterPro" id="IPR051072">
    <property type="entry name" value="CACNG_subunit"/>
</dbReference>
<protein>
    <submittedName>
        <fullName evidence="6">Calcium voltage-gated channel auxiliary subunit gamma 7</fullName>
    </submittedName>
</protein>
<evidence type="ECO:0000313" key="6">
    <source>
        <dbReference type="Ensembl" id="ENSMMUP00000075953.1"/>
    </source>
</evidence>
<dbReference type="ExpressionAtlas" id="A0A5F8AEZ2">
    <property type="expression patterns" value="baseline"/>
</dbReference>
<evidence type="ECO:0000256" key="2">
    <source>
        <dbReference type="ARBA" id="ARBA00022692"/>
    </source>
</evidence>
<sequence length="269" mass="29630">MSHCSSRALTLLSSVFGACGLLLVGIAVSTDYWLYMEEGTVLPQNQTTEVKMALHAGLWRVCFFAGREKGRCVASEYFLEPEINLVTENTENILKTVRTATPFPMVSLFLVFTAFVISNIGHIRPQRTILAFVSGIFFILSGGRRDVRVPVHQALRRGGDVPSTPGLLPPASQRLFRLLGPVPAARGVAPRSEPLRHLQRRVHPNDAELPSRHQVPGPPAHLHLALLRPAPRSAPCLLFLLVLGGLPAMQRPLRSSGLLAPTRRRLRQL</sequence>
<dbReference type="InterPro" id="IPR004031">
    <property type="entry name" value="PMP22/EMP/MP20/Claudin"/>
</dbReference>
<dbReference type="RefSeq" id="XP_014980327.1">
    <property type="nucleotide sequence ID" value="XM_015124841.2"/>
</dbReference>